<protein>
    <submittedName>
        <fullName evidence="2">Uncharacterized protein</fullName>
    </submittedName>
</protein>
<dbReference type="Proteomes" id="UP001500367">
    <property type="component" value="Unassembled WGS sequence"/>
</dbReference>
<sequence>MIGHLIQKLFFALGGFARWIYCMFMNIVFDKNYEKNIGYYLFEEEVIDNSGMNSNKKNFVLGIFVFCLMIMALEYFE</sequence>
<dbReference type="RefSeq" id="WP_344816380.1">
    <property type="nucleotide sequence ID" value="NZ_BAABCT010000004.1"/>
</dbReference>
<evidence type="ECO:0000313" key="2">
    <source>
        <dbReference type="EMBL" id="GAA4072946.1"/>
    </source>
</evidence>
<keyword evidence="1" id="KW-0472">Membrane</keyword>
<keyword evidence="1" id="KW-1133">Transmembrane helix</keyword>
<evidence type="ECO:0000256" key="1">
    <source>
        <dbReference type="SAM" id="Phobius"/>
    </source>
</evidence>
<proteinExistence type="predicted"/>
<comment type="caution">
    <text evidence="2">The sequence shown here is derived from an EMBL/GenBank/DDBJ whole genome shotgun (WGS) entry which is preliminary data.</text>
</comment>
<keyword evidence="3" id="KW-1185">Reference proteome</keyword>
<organism evidence="2 3">
    <name type="scientific">Flavobacterium cheonanense</name>
    <dbReference type="NCBI Taxonomy" id="706183"/>
    <lineage>
        <taxon>Bacteria</taxon>
        <taxon>Pseudomonadati</taxon>
        <taxon>Bacteroidota</taxon>
        <taxon>Flavobacteriia</taxon>
        <taxon>Flavobacteriales</taxon>
        <taxon>Flavobacteriaceae</taxon>
        <taxon>Flavobacterium</taxon>
    </lineage>
</organism>
<feature type="transmembrane region" description="Helical" evidence="1">
    <location>
        <begin position="59"/>
        <end position="76"/>
    </location>
</feature>
<evidence type="ECO:0000313" key="3">
    <source>
        <dbReference type="Proteomes" id="UP001500367"/>
    </source>
</evidence>
<accession>A0ABP7VRH9</accession>
<reference evidence="3" key="1">
    <citation type="journal article" date="2019" name="Int. J. Syst. Evol. Microbiol.">
        <title>The Global Catalogue of Microorganisms (GCM) 10K type strain sequencing project: providing services to taxonomists for standard genome sequencing and annotation.</title>
        <authorList>
            <consortium name="The Broad Institute Genomics Platform"/>
            <consortium name="The Broad Institute Genome Sequencing Center for Infectious Disease"/>
            <person name="Wu L."/>
            <person name="Ma J."/>
        </authorList>
    </citation>
    <scope>NUCLEOTIDE SEQUENCE [LARGE SCALE GENOMIC DNA]</scope>
    <source>
        <strain evidence="3">JCM 17069</strain>
    </source>
</reference>
<gene>
    <name evidence="2" type="ORF">GCM10022389_17960</name>
</gene>
<name>A0ABP7VRH9_9FLAO</name>
<keyword evidence="1" id="KW-0812">Transmembrane</keyword>
<dbReference type="EMBL" id="BAABCT010000004">
    <property type="protein sequence ID" value="GAA4072946.1"/>
    <property type="molecule type" value="Genomic_DNA"/>
</dbReference>
<feature type="transmembrane region" description="Helical" evidence="1">
    <location>
        <begin position="9"/>
        <end position="29"/>
    </location>
</feature>